<dbReference type="Proteomes" id="UP000215914">
    <property type="component" value="Unassembled WGS sequence"/>
</dbReference>
<accession>A0A9K3EJ36</accession>
<evidence type="ECO:0000313" key="1">
    <source>
        <dbReference type="EMBL" id="KAF5774125.1"/>
    </source>
</evidence>
<protein>
    <submittedName>
        <fullName evidence="1">Uncharacterized protein</fullName>
    </submittedName>
</protein>
<evidence type="ECO:0000313" key="2">
    <source>
        <dbReference type="Proteomes" id="UP000215914"/>
    </source>
</evidence>
<reference evidence="1" key="1">
    <citation type="journal article" date="2017" name="Nature">
        <title>The sunflower genome provides insights into oil metabolism, flowering and Asterid evolution.</title>
        <authorList>
            <person name="Badouin H."/>
            <person name="Gouzy J."/>
            <person name="Grassa C.J."/>
            <person name="Murat F."/>
            <person name="Staton S.E."/>
            <person name="Cottret L."/>
            <person name="Lelandais-Briere C."/>
            <person name="Owens G.L."/>
            <person name="Carrere S."/>
            <person name="Mayjonade B."/>
            <person name="Legrand L."/>
            <person name="Gill N."/>
            <person name="Kane N.C."/>
            <person name="Bowers J.E."/>
            <person name="Hubner S."/>
            <person name="Bellec A."/>
            <person name="Berard A."/>
            <person name="Berges H."/>
            <person name="Blanchet N."/>
            <person name="Boniface M.C."/>
            <person name="Brunel D."/>
            <person name="Catrice O."/>
            <person name="Chaidir N."/>
            <person name="Claudel C."/>
            <person name="Donnadieu C."/>
            <person name="Faraut T."/>
            <person name="Fievet G."/>
            <person name="Helmstetter N."/>
            <person name="King M."/>
            <person name="Knapp S.J."/>
            <person name="Lai Z."/>
            <person name="Le Paslier M.C."/>
            <person name="Lippi Y."/>
            <person name="Lorenzon L."/>
            <person name="Mandel J.R."/>
            <person name="Marage G."/>
            <person name="Marchand G."/>
            <person name="Marquand E."/>
            <person name="Bret-Mestries E."/>
            <person name="Morien E."/>
            <person name="Nambeesan S."/>
            <person name="Nguyen T."/>
            <person name="Pegot-Espagnet P."/>
            <person name="Pouilly N."/>
            <person name="Raftis F."/>
            <person name="Sallet E."/>
            <person name="Schiex T."/>
            <person name="Thomas J."/>
            <person name="Vandecasteele C."/>
            <person name="Vares D."/>
            <person name="Vear F."/>
            <person name="Vautrin S."/>
            <person name="Crespi M."/>
            <person name="Mangin B."/>
            <person name="Burke J.M."/>
            <person name="Salse J."/>
            <person name="Munos S."/>
            <person name="Vincourt P."/>
            <person name="Rieseberg L.H."/>
            <person name="Langlade N.B."/>
        </authorList>
    </citation>
    <scope>NUCLEOTIDE SEQUENCE</scope>
    <source>
        <tissue evidence="1">Leaves</tissue>
    </source>
</reference>
<reference evidence="1" key="2">
    <citation type="submission" date="2020-06" db="EMBL/GenBank/DDBJ databases">
        <title>Helianthus annuus Genome sequencing and assembly Release 2.</title>
        <authorList>
            <person name="Gouzy J."/>
            <person name="Langlade N."/>
            <person name="Munos S."/>
        </authorList>
    </citation>
    <scope>NUCLEOTIDE SEQUENCE</scope>
    <source>
        <tissue evidence="1">Leaves</tissue>
    </source>
</reference>
<comment type="caution">
    <text evidence="1">The sequence shown here is derived from an EMBL/GenBank/DDBJ whole genome shotgun (WGS) entry which is preliminary data.</text>
</comment>
<dbReference type="Gramene" id="mRNA:HanXRQr2_Chr13g0596661">
    <property type="protein sequence ID" value="mRNA:HanXRQr2_Chr13g0596661"/>
    <property type="gene ID" value="HanXRQr2_Chr13g0596661"/>
</dbReference>
<dbReference type="EMBL" id="MNCJ02000328">
    <property type="protein sequence ID" value="KAF5774125.1"/>
    <property type="molecule type" value="Genomic_DNA"/>
</dbReference>
<sequence length="46" mass="5597">MPNHNNFFISFINFINITKSYNNDLREVLCYFYYTLGEFRPVLTNL</sequence>
<keyword evidence="2" id="KW-1185">Reference proteome</keyword>
<name>A0A9K3EJ36_HELAN</name>
<gene>
    <name evidence="1" type="ORF">HanXRQr2_Chr13g0596661</name>
</gene>
<organism evidence="1 2">
    <name type="scientific">Helianthus annuus</name>
    <name type="common">Common sunflower</name>
    <dbReference type="NCBI Taxonomy" id="4232"/>
    <lineage>
        <taxon>Eukaryota</taxon>
        <taxon>Viridiplantae</taxon>
        <taxon>Streptophyta</taxon>
        <taxon>Embryophyta</taxon>
        <taxon>Tracheophyta</taxon>
        <taxon>Spermatophyta</taxon>
        <taxon>Magnoliopsida</taxon>
        <taxon>eudicotyledons</taxon>
        <taxon>Gunneridae</taxon>
        <taxon>Pentapetalae</taxon>
        <taxon>asterids</taxon>
        <taxon>campanulids</taxon>
        <taxon>Asterales</taxon>
        <taxon>Asteraceae</taxon>
        <taxon>Asteroideae</taxon>
        <taxon>Heliantheae alliance</taxon>
        <taxon>Heliantheae</taxon>
        <taxon>Helianthus</taxon>
    </lineage>
</organism>
<dbReference type="AlphaFoldDB" id="A0A9K3EJ36"/>
<proteinExistence type="predicted"/>